<dbReference type="RefSeq" id="WP_132847363.1">
    <property type="nucleotide sequence ID" value="NZ_CP058648.1"/>
</dbReference>
<accession>A0A4R2TTB6</accession>
<organism evidence="1 2">
    <name type="scientific">Serpentinicella alkaliphila</name>
    <dbReference type="NCBI Taxonomy" id="1734049"/>
    <lineage>
        <taxon>Bacteria</taxon>
        <taxon>Bacillati</taxon>
        <taxon>Bacillota</taxon>
        <taxon>Clostridia</taxon>
        <taxon>Peptostreptococcales</taxon>
        <taxon>Natronincolaceae</taxon>
        <taxon>Serpentinicella</taxon>
    </lineage>
</organism>
<evidence type="ECO:0000313" key="1">
    <source>
        <dbReference type="EMBL" id="TCQ07011.1"/>
    </source>
</evidence>
<evidence type="ECO:0000313" key="2">
    <source>
        <dbReference type="Proteomes" id="UP000295504"/>
    </source>
</evidence>
<dbReference type="AlphaFoldDB" id="A0A4R2TTB6"/>
<comment type="caution">
    <text evidence="1">The sequence shown here is derived from an EMBL/GenBank/DDBJ whole genome shotgun (WGS) entry which is preliminary data.</text>
</comment>
<protein>
    <submittedName>
        <fullName evidence="1">Uncharacterized protein</fullName>
    </submittedName>
</protein>
<gene>
    <name evidence="1" type="ORF">EDD79_10027</name>
</gene>
<name>A0A4R2TTB6_9FIRM</name>
<keyword evidence="2" id="KW-1185">Reference proteome</keyword>
<proteinExistence type="predicted"/>
<dbReference type="OrthoDB" id="9913774at2"/>
<dbReference type="Proteomes" id="UP000295504">
    <property type="component" value="Unassembled WGS sequence"/>
</dbReference>
<sequence>MDILSSNAMVKTATGEVVECKVILAHVAGGRQIQYIGTDGKVIRTEKLSRSPYKHQVDPEKYKK</sequence>
<dbReference type="EMBL" id="SLYC01000002">
    <property type="protein sequence ID" value="TCQ07011.1"/>
    <property type="molecule type" value="Genomic_DNA"/>
</dbReference>
<reference evidence="1 2" key="1">
    <citation type="submission" date="2019-03" db="EMBL/GenBank/DDBJ databases">
        <title>Genomic Encyclopedia of Type Strains, Phase IV (KMG-IV): sequencing the most valuable type-strain genomes for metagenomic binning, comparative biology and taxonomic classification.</title>
        <authorList>
            <person name="Goeker M."/>
        </authorList>
    </citation>
    <scope>NUCLEOTIDE SEQUENCE [LARGE SCALE GENOMIC DNA]</scope>
    <source>
        <strain evidence="1 2">DSM 100013</strain>
    </source>
</reference>